<evidence type="ECO:0008006" key="4">
    <source>
        <dbReference type="Google" id="ProtNLM"/>
    </source>
</evidence>
<proteinExistence type="predicted"/>
<feature type="non-terminal residue" evidence="2">
    <location>
        <position position="132"/>
    </location>
</feature>
<keyword evidence="3" id="KW-1185">Reference proteome</keyword>
<accession>A0AAV5U7A4</accession>
<dbReference type="Pfam" id="PF10327">
    <property type="entry name" value="7TM_GPCR_Sri"/>
    <property type="match status" value="1"/>
</dbReference>
<protein>
    <recommendedName>
        <fullName evidence="4">G protein-coupled receptor</fullName>
    </recommendedName>
</protein>
<dbReference type="InterPro" id="IPR019429">
    <property type="entry name" value="7TM_GPCR_serpentine_rcpt_Sri"/>
</dbReference>
<evidence type="ECO:0000313" key="2">
    <source>
        <dbReference type="EMBL" id="GMT02294.1"/>
    </source>
</evidence>
<organism evidence="2 3">
    <name type="scientific">Pristionchus entomophagus</name>
    <dbReference type="NCBI Taxonomy" id="358040"/>
    <lineage>
        <taxon>Eukaryota</taxon>
        <taxon>Metazoa</taxon>
        <taxon>Ecdysozoa</taxon>
        <taxon>Nematoda</taxon>
        <taxon>Chromadorea</taxon>
        <taxon>Rhabditida</taxon>
        <taxon>Rhabditina</taxon>
        <taxon>Diplogasteromorpha</taxon>
        <taxon>Diplogasteroidea</taxon>
        <taxon>Neodiplogasteridae</taxon>
        <taxon>Pristionchus</taxon>
    </lineage>
</organism>
<sequence length="132" mass="14793">LSIAATTRTVYIVKSSRTVTRGYSHLLVLLLICSAFIDVFVQWVFDPVYLLPLTCIYRRAPILNLPLSAVNCTGFILSFIALCGPIYFSLFLYRHQAVTPSKSFFKFPLSAQISFIIVLLIPYGSLGITYCV</sequence>
<comment type="caution">
    <text evidence="2">The sequence shown here is derived from an EMBL/GenBank/DDBJ whole genome shotgun (WGS) entry which is preliminary data.</text>
</comment>
<evidence type="ECO:0000313" key="3">
    <source>
        <dbReference type="Proteomes" id="UP001432027"/>
    </source>
</evidence>
<keyword evidence="1" id="KW-1133">Transmembrane helix</keyword>
<dbReference type="EMBL" id="BTSX01000005">
    <property type="protein sequence ID" value="GMT02294.1"/>
    <property type="molecule type" value="Genomic_DNA"/>
</dbReference>
<dbReference type="Proteomes" id="UP001432027">
    <property type="component" value="Unassembled WGS sequence"/>
</dbReference>
<keyword evidence="1" id="KW-0472">Membrane</keyword>
<gene>
    <name evidence="2" type="ORF">PENTCL1PPCAC_24468</name>
</gene>
<reference evidence="2" key="1">
    <citation type="submission" date="2023-10" db="EMBL/GenBank/DDBJ databases">
        <title>Genome assembly of Pristionchus species.</title>
        <authorList>
            <person name="Yoshida K."/>
            <person name="Sommer R.J."/>
        </authorList>
    </citation>
    <scope>NUCLEOTIDE SEQUENCE</scope>
    <source>
        <strain evidence="2">RS0144</strain>
    </source>
</reference>
<feature type="transmembrane region" description="Helical" evidence="1">
    <location>
        <begin position="65"/>
        <end position="92"/>
    </location>
</feature>
<dbReference type="AlphaFoldDB" id="A0AAV5U7A4"/>
<feature type="transmembrane region" description="Helical" evidence="1">
    <location>
        <begin position="104"/>
        <end position="123"/>
    </location>
</feature>
<feature type="transmembrane region" description="Helical" evidence="1">
    <location>
        <begin position="26"/>
        <end position="45"/>
    </location>
</feature>
<evidence type="ECO:0000256" key="1">
    <source>
        <dbReference type="SAM" id="Phobius"/>
    </source>
</evidence>
<keyword evidence="1" id="KW-0812">Transmembrane</keyword>
<feature type="non-terminal residue" evidence="2">
    <location>
        <position position="1"/>
    </location>
</feature>
<name>A0AAV5U7A4_9BILA</name>